<proteinExistence type="predicted"/>
<comment type="caution">
    <text evidence="1">The sequence shown here is derived from an EMBL/GenBank/DDBJ whole genome shotgun (WGS) entry which is preliminary data.</text>
</comment>
<evidence type="ECO:0000313" key="1">
    <source>
        <dbReference type="EMBL" id="GJT02264.1"/>
    </source>
</evidence>
<reference evidence="1" key="1">
    <citation type="journal article" date="2022" name="Int. J. Mol. Sci.">
        <title>Draft Genome of Tanacetum Coccineum: Genomic Comparison of Closely Related Tanacetum-Family Plants.</title>
        <authorList>
            <person name="Yamashiro T."/>
            <person name="Shiraishi A."/>
            <person name="Nakayama K."/>
            <person name="Satake H."/>
        </authorList>
    </citation>
    <scope>NUCLEOTIDE SEQUENCE</scope>
</reference>
<sequence>MAWMYLSVTSYFGSFRIRFSQVEGVVNLRRTKPNNEFFRDVYCLKDHLDAQIAKTIPFLKVPRLEKEDIDYRGGKIMKPRISDEEITLRCC</sequence>
<dbReference type="EMBL" id="BQNB010012335">
    <property type="protein sequence ID" value="GJT02264.1"/>
    <property type="molecule type" value="Genomic_DNA"/>
</dbReference>
<protein>
    <submittedName>
        <fullName evidence="1">Uncharacterized protein</fullName>
    </submittedName>
</protein>
<evidence type="ECO:0000313" key="2">
    <source>
        <dbReference type="Proteomes" id="UP001151760"/>
    </source>
</evidence>
<keyword evidence="2" id="KW-1185">Reference proteome</keyword>
<gene>
    <name evidence="1" type="ORF">Tco_0823433</name>
</gene>
<accession>A0ABQ5AMH6</accession>
<reference evidence="1" key="2">
    <citation type="submission" date="2022-01" db="EMBL/GenBank/DDBJ databases">
        <authorList>
            <person name="Yamashiro T."/>
            <person name="Shiraishi A."/>
            <person name="Satake H."/>
            <person name="Nakayama K."/>
        </authorList>
    </citation>
    <scope>NUCLEOTIDE SEQUENCE</scope>
</reference>
<dbReference type="Proteomes" id="UP001151760">
    <property type="component" value="Unassembled WGS sequence"/>
</dbReference>
<name>A0ABQ5AMH6_9ASTR</name>
<organism evidence="1 2">
    <name type="scientific">Tanacetum coccineum</name>
    <dbReference type="NCBI Taxonomy" id="301880"/>
    <lineage>
        <taxon>Eukaryota</taxon>
        <taxon>Viridiplantae</taxon>
        <taxon>Streptophyta</taxon>
        <taxon>Embryophyta</taxon>
        <taxon>Tracheophyta</taxon>
        <taxon>Spermatophyta</taxon>
        <taxon>Magnoliopsida</taxon>
        <taxon>eudicotyledons</taxon>
        <taxon>Gunneridae</taxon>
        <taxon>Pentapetalae</taxon>
        <taxon>asterids</taxon>
        <taxon>campanulids</taxon>
        <taxon>Asterales</taxon>
        <taxon>Asteraceae</taxon>
        <taxon>Asteroideae</taxon>
        <taxon>Anthemideae</taxon>
        <taxon>Anthemidinae</taxon>
        <taxon>Tanacetum</taxon>
    </lineage>
</organism>